<evidence type="ECO:0000256" key="2">
    <source>
        <dbReference type="PROSITE-ProRule" id="PRU01282"/>
    </source>
</evidence>
<name>A0A423PXR1_9GAMM</name>
<accession>A0A423PXR1</accession>
<organism evidence="3 4">
    <name type="scientific">Salinisphaera orenii MK-B5</name>
    <dbReference type="NCBI Taxonomy" id="856730"/>
    <lineage>
        <taxon>Bacteria</taxon>
        <taxon>Pseudomonadati</taxon>
        <taxon>Pseudomonadota</taxon>
        <taxon>Gammaproteobacteria</taxon>
        <taxon>Salinisphaerales</taxon>
        <taxon>Salinisphaeraceae</taxon>
        <taxon>Salinisphaera</taxon>
    </lineage>
</organism>
<keyword evidence="4" id="KW-1185">Reference proteome</keyword>
<reference evidence="3 4" key="1">
    <citation type="submission" date="2013-10" db="EMBL/GenBank/DDBJ databases">
        <title>Salinisphaera orenii MK-B5 Genome Sequencing.</title>
        <authorList>
            <person name="Lai Q."/>
            <person name="Li C."/>
            <person name="Shao Z."/>
        </authorList>
    </citation>
    <scope>NUCLEOTIDE SEQUENCE [LARGE SCALE GENOMIC DNA]</scope>
    <source>
        <strain evidence="3 4">MK-B5</strain>
    </source>
</reference>
<sequence>MIHLYGIDSCDTCRKARQWLATAGIDHSWTDLRRDGVDRTRLERWRAALGDNALINRRSKTWRDFDADMRARAEADPVPVLLEHPTLIKRPILETATDTLAGFSAARYEAALAGAD</sequence>
<dbReference type="PROSITE" id="PS51353">
    <property type="entry name" value="ARSC"/>
    <property type="match status" value="1"/>
</dbReference>
<evidence type="ECO:0000313" key="4">
    <source>
        <dbReference type="Proteomes" id="UP000283993"/>
    </source>
</evidence>
<dbReference type="RefSeq" id="WP_123629727.1">
    <property type="nucleotide sequence ID" value="NZ_AYKH01000001.1"/>
</dbReference>
<comment type="caution">
    <text evidence="3">The sequence shown here is derived from an EMBL/GenBank/DDBJ whole genome shotgun (WGS) entry which is preliminary data.</text>
</comment>
<proteinExistence type="inferred from homology"/>
<dbReference type="EMBL" id="AYKH01000001">
    <property type="protein sequence ID" value="ROO30345.1"/>
    <property type="molecule type" value="Genomic_DNA"/>
</dbReference>
<dbReference type="PANTHER" id="PTHR30041">
    <property type="entry name" value="ARSENATE REDUCTASE"/>
    <property type="match status" value="1"/>
</dbReference>
<dbReference type="Proteomes" id="UP000283993">
    <property type="component" value="Unassembled WGS sequence"/>
</dbReference>
<gene>
    <name evidence="3" type="ORF">SAOR_00375</name>
</gene>
<evidence type="ECO:0000256" key="1">
    <source>
        <dbReference type="ARBA" id="ARBA00007198"/>
    </source>
</evidence>
<dbReference type="SUPFAM" id="SSF52833">
    <property type="entry name" value="Thioredoxin-like"/>
    <property type="match status" value="1"/>
</dbReference>
<evidence type="ECO:0000313" key="3">
    <source>
        <dbReference type="EMBL" id="ROO30345.1"/>
    </source>
</evidence>
<dbReference type="Pfam" id="PF03960">
    <property type="entry name" value="ArsC"/>
    <property type="match status" value="1"/>
</dbReference>
<dbReference type="AlphaFoldDB" id="A0A423PXR1"/>
<dbReference type="InterPro" id="IPR006660">
    <property type="entry name" value="Arsenate_reductase-like"/>
</dbReference>
<dbReference type="InterPro" id="IPR036249">
    <property type="entry name" value="Thioredoxin-like_sf"/>
</dbReference>
<comment type="similarity">
    <text evidence="1 2">Belongs to the ArsC family.</text>
</comment>
<protein>
    <submittedName>
        <fullName evidence="3">ArsC family transcriptional regulator</fullName>
    </submittedName>
</protein>
<dbReference type="Gene3D" id="3.40.30.10">
    <property type="entry name" value="Glutaredoxin"/>
    <property type="match status" value="1"/>
</dbReference>
<dbReference type="PANTHER" id="PTHR30041:SF8">
    <property type="entry name" value="PROTEIN YFFB"/>
    <property type="match status" value="1"/>
</dbReference>